<sequence>MIWQRSSAWSTLRNAVLEVGGSGRKAAVDITIDGSNGTPQKKISSLSRGKLRRIATQVTRAIRRKRRESMAIRRESRATRVVAAILIAFLICWIPYFCVSVIRGITMGINVQIDVHLHLQLYLLTSWLGYAHSCFNPVIYMCLNKNFRATMRRIFGRARKGQH</sequence>
<dbReference type="AlphaFoldDB" id="A0A3P7IAE5"/>
<keyword evidence="8" id="KW-0807">Transducer</keyword>
<keyword evidence="5" id="KW-0297">G-protein coupled receptor</keyword>
<keyword evidence="4 9" id="KW-1133">Transmembrane helix</keyword>
<feature type="transmembrane region" description="Helical" evidence="9">
    <location>
        <begin position="122"/>
        <end position="143"/>
    </location>
</feature>
<evidence type="ECO:0000313" key="11">
    <source>
        <dbReference type="EMBL" id="VDM70221.1"/>
    </source>
</evidence>
<dbReference type="PROSITE" id="PS50262">
    <property type="entry name" value="G_PROTEIN_RECEP_F1_2"/>
    <property type="match status" value="1"/>
</dbReference>
<keyword evidence="3 9" id="KW-0812">Transmembrane</keyword>
<proteinExistence type="predicted"/>
<feature type="transmembrane region" description="Helical" evidence="9">
    <location>
        <begin position="81"/>
        <end position="102"/>
    </location>
</feature>
<feature type="domain" description="G-protein coupled receptors family 1 profile" evidence="10">
    <location>
        <begin position="58"/>
        <end position="140"/>
    </location>
</feature>
<evidence type="ECO:0000256" key="7">
    <source>
        <dbReference type="ARBA" id="ARBA00023170"/>
    </source>
</evidence>
<keyword evidence="2" id="KW-1003">Cell membrane</keyword>
<evidence type="ECO:0000259" key="10">
    <source>
        <dbReference type="PROSITE" id="PS50262"/>
    </source>
</evidence>
<evidence type="ECO:0000256" key="6">
    <source>
        <dbReference type="ARBA" id="ARBA00023136"/>
    </source>
</evidence>
<organism evidence="11 12">
    <name type="scientific">Strongylus vulgaris</name>
    <name type="common">Blood worm</name>
    <dbReference type="NCBI Taxonomy" id="40348"/>
    <lineage>
        <taxon>Eukaryota</taxon>
        <taxon>Metazoa</taxon>
        <taxon>Ecdysozoa</taxon>
        <taxon>Nematoda</taxon>
        <taxon>Chromadorea</taxon>
        <taxon>Rhabditida</taxon>
        <taxon>Rhabditina</taxon>
        <taxon>Rhabditomorpha</taxon>
        <taxon>Strongyloidea</taxon>
        <taxon>Strongylidae</taxon>
        <taxon>Strongylus</taxon>
    </lineage>
</organism>
<evidence type="ECO:0000256" key="2">
    <source>
        <dbReference type="ARBA" id="ARBA00022475"/>
    </source>
</evidence>
<gene>
    <name evidence="11" type="ORF">SVUK_LOCUS5219</name>
</gene>
<accession>A0A3P7IAE5</accession>
<keyword evidence="7" id="KW-0675">Receptor</keyword>
<dbReference type="GO" id="GO:0005886">
    <property type="term" value="C:plasma membrane"/>
    <property type="evidence" value="ECO:0007669"/>
    <property type="project" value="UniProtKB-SubCell"/>
</dbReference>
<dbReference type="InterPro" id="IPR000276">
    <property type="entry name" value="GPCR_Rhodpsn"/>
</dbReference>
<evidence type="ECO:0000256" key="3">
    <source>
        <dbReference type="ARBA" id="ARBA00022692"/>
    </source>
</evidence>
<dbReference type="PANTHER" id="PTHR24248">
    <property type="entry name" value="ADRENERGIC RECEPTOR-RELATED G-PROTEIN COUPLED RECEPTOR"/>
    <property type="match status" value="1"/>
</dbReference>
<evidence type="ECO:0000256" key="5">
    <source>
        <dbReference type="ARBA" id="ARBA00023040"/>
    </source>
</evidence>
<keyword evidence="6 9" id="KW-0472">Membrane</keyword>
<evidence type="ECO:0000313" key="12">
    <source>
        <dbReference type="Proteomes" id="UP000270094"/>
    </source>
</evidence>
<dbReference type="SUPFAM" id="SSF81321">
    <property type="entry name" value="Family A G protein-coupled receptor-like"/>
    <property type="match status" value="1"/>
</dbReference>
<reference evidence="11 12" key="1">
    <citation type="submission" date="2018-11" db="EMBL/GenBank/DDBJ databases">
        <authorList>
            <consortium name="Pathogen Informatics"/>
        </authorList>
    </citation>
    <scope>NUCLEOTIDE SEQUENCE [LARGE SCALE GENOMIC DNA]</scope>
</reference>
<dbReference type="InterPro" id="IPR017452">
    <property type="entry name" value="GPCR_Rhodpsn_7TM"/>
</dbReference>
<dbReference type="OrthoDB" id="5951059at2759"/>
<evidence type="ECO:0000256" key="8">
    <source>
        <dbReference type="ARBA" id="ARBA00023224"/>
    </source>
</evidence>
<dbReference type="PRINTS" id="PR00237">
    <property type="entry name" value="GPCRRHODOPSN"/>
</dbReference>
<evidence type="ECO:0000256" key="1">
    <source>
        <dbReference type="ARBA" id="ARBA00004651"/>
    </source>
</evidence>
<dbReference type="Pfam" id="PF00001">
    <property type="entry name" value="7tm_1"/>
    <property type="match status" value="1"/>
</dbReference>
<keyword evidence="12" id="KW-1185">Reference proteome</keyword>
<dbReference type="GO" id="GO:0004930">
    <property type="term" value="F:G protein-coupled receptor activity"/>
    <property type="evidence" value="ECO:0007669"/>
    <property type="project" value="UniProtKB-KW"/>
</dbReference>
<dbReference type="EMBL" id="UYYB01015200">
    <property type="protein sequence ID" value="VDM70221.1"/>
    <property type="molecule type" value="Genomic_DNA"/>
</dbReference>
<dbReference type="Gene3D" id="1.20.1070.10">
    <property type="entry name" value="Rhodopsin 7-helix transmembrane proteins"/>
    <property type="match status" value="1"/>
</dbReference>
<evidence type="ECO:0000256" key="4">
    <source>
        <dbReference type="ARBA" id="ARBA00022989"/>
    </source>
</evidence>
<protein>
    <recommendedName>
        <fullName evidence="10">G-protein coupled receptors family 1 profile domain-containing protein</fullName>
    </recommendedName>
</protein>
<dbReference type="Proteomes" id="UP000270094">
    <property type="component" value="Unassembled WGS sequence"/>
</dbReference>
<comment type="subcellular location">
    <subcellularLocation>
        <location evidence="1">Cell membrane</location>
        <topology evidence="1">Multi-pass membrane protein</topology>
    </subcellularLocation>
</comment>
<name>A0A3P7IAE5_STRVU</name>
<evidence type="ECO:0000256" key="9">
    <source>
        <dbReference type="SAM" id="Phobius"/>
    </source>
</evidence>